<evidence type="ECO:0000313" key="2">
    <source>
        <dbReference type="Proteomes" id="UP000001025"/>
    </source>
</evidence>
<organism evidence="1 2">
    <name type="scientific">Rhodopirellula baltica (strain DSM 10527 / NCIMB 13988 / SH1)</name>
    <dbReference type="NCBI Taxonomy" id="243090"/>
    <lineage>
        <taxon>Bacteria</taxon>
        <taxon>Pseudomonadati</taxon>
        <taxon>Planctomycetota</taxon>
        <taxon>Planctomycetia</taxon>
        <taxon>Pirellulales</taxon>
        <taxon>Pirellulaceae</taxon>
        <taxon>Rhodopirellula</taxon>
    </lineage>
</organism>
<keyword evidence="2" id="KW-1185">Reference proteome</keyword>
<dbReference type="AlphaFoldDB" id="Q7UE07"/>
<protein>
    <submittedName>
        <fullName evidence="1">Uncharacterized protein</fullName>
    </submittedName>
</protein>
<dbReference type="KEGG" id="rba:RB11665"/>
<proteinExistence type="predicted"/>
<name>Q7UE07_RHOBA</name>
<gene>
    <name evidence="1" type="ordered locus">RB11665</name>
</gene>
<sequence>MANGQHQPTCFELNLAVGQNGVVFFCSRGDAPGYVERGRWPFEEKAQLQKALPWAVIGLPRWGKNLRSPEPSQPSSLTAQRSSGLRNVWACVGHAFAQVFIPVGMSDGSRRSAIAPPTDTRPTPSLSIPPWPKATAGWRVLWELVFRGYAATQQPPATI</sequence>
<accession>Q7UE07</accession>
<dbReference type="HOGENOM" id="CLU_1659364_0_0_0"/>
<dbReference type="InParanoid" id="Q7UE07"/>
<dbReference type="EnsemblBacteria" id="CAD79247">
    <property type="protein sequence ID" value="CAD79247"/>
    <property type="gene ID" value="RB11665"/>
</dbReference>
<dbReference type="Proteomes" id="UP000001025">
    <property type="component" value="Chromosome"/>
</dbReference>
<evidence type="ECO:0000313" key="1">
    <source>
        <dbReference type="EMBL" id="CAD79247.1"/>
    </source>
</evidence>
<reference evidence="1 2" key="1">
    <citation type="journal article" date="2003" name="Proc. Natl. Acad. Sci. U.S.A.">
        <title>Complete genome sequence of the marine planctomycete Pirellula sp. strain 1.</title>
        <authorList>
            <person name="Gloeckner F.O."/>
            <person name="Kube M."/>
            <person name="Bauer M."/>
            <person name="Teeling H."/>
            <person name="Lombardot T."/>
            <person name="Ludwig W."/>
            <person name="Gade D."/>
            <person name="Beck A."/>
            <person name="Borzym K."/>
            <person name="Heitmann K."/>
            <person name="Rabus R."/>
            <person name="Schlesner H."/>
            <person name="Amann R."/>
            <person name="Reinhardt R."/>
        </authorList>
    </citation>
    <scope>NUCLEOTIDE SEQUENCE [LARGE SCALE GENOMIC DNA]</scope>
    <source>
        <strain evidence="2">DSM 10527 / NCIMB 13988 / SH1</strain>
    </source>
</reference>
<dbReference type="STRING" id="243090.RB11665"/>
<dbReference type="EMBL" id="BX294153">
    <property type="protein sequence ID" value="CAD79247.1"/>
    <property type="molecule type" value="Genomic_DNA"/>
</dbReference>